<keyword evidence="3" id="KW-0106">Calcium</keyword>
<evidence type="ECO:0000256" key="4">
    <source>
        <dbReference type="SAM" id="MobiDB-lite"/>
    </source>
</evidence>
<dbReference type="Gene3D" id="1.10.238.10">
    <property type="entry name" value="EF-hand"/>
    <property type="match status" value="1"/>
</dbReference>
<name>A0ABN9MHS1_9NEOB</name>
<evidence type="ECO:0000256" key="3">
    <source>
        <dbReference type="ARBA" id="ARBA00022837"/>
    </source>
</evidence>
<comment type="caution">
    <text evidence="6">The sequence shown here is derived from an EMBL/GenBank/DDBJ whole genome shotgun (WGS) entry which is preliminary data.</text>
</comment>
<dbReference type="InterPro" id="IPR011992">
    <property type="entry name" value="EF-hand-dom_pair"/>
</dbReference>
<dbReference type="InterPro" id="IPR013787">
    <property type="entry name" value="S100_Ca-bd_sub"/>
</dbReference>
<proteinExistence type="inferred from homology"/>
<dbReference type="EMBL" id="CAUEEQ010073561">
    <property type="protein sequence ID" value="CAJ0966306.1"/>
    <property type="molecule type" value="Genomic_DNA"/>
</dbReference>
<reference evidence="6" key="1">
    <citation type="submission" date="2023-07" db="EMBL/GenBank/DDBJ databases">
        <authorList>
            <person name="Stuckert A."/>
        </authorList>
    </citation>
    <scope>NUCLEOTIDE SEQUENCE</scope>
</reference>
<protein>
    <recommendedName>
        <fullName evidence="5">EF-hand domain-containing protein</fullName>
    </recommendedName>
</protein>
<feature type="domain" description="EF-hand" evidence="5">
    <location>
        <begin position="176"/>
        <end position="211"/>
    </location>
</feature>
<dbReference type="SMART" id="SM01394">
    <property type="entry name" value="S_100"/>
    <property type="match status" value="1"/>
</dbReference>
<dbReference type="SUPFAM" id="SSF47473">
    <property type="entry name" value="EF-hand"/>
    <property type="match status" value="1"/>
</dbReference>
<feature type="region of interest" description="Disordered" evidence="4">
    <location>
        <begin position="1"/>
        <end position="48"/>
    </location>
</feature>
<comment type="similarity">
    <text evidence="1">Belongs to the S-100 family.</text>
</comment>
<dbReference type="InterPro" id="IPR002048">
    <property type="entry name" value="EF_hand_dom"/>
</dbReference>
<gene>
    <name evidence="6" type="ORF">RIMI_LOCUS21171787</name>
</gene>
<dbReference type="InterPro" id="IPR028490">
    <property type="entry name" value="S100Z"/>
</dbReference>
<evidence type="ECO:0000259" key="5">
    <source>
        <dbReference type="PROSITE" id="PS50222"/>
    </source>
</evidence>
<accession>A0ABN9MHS1</accession>
<dbReference type="InterPro" id="IPR001751">
    <property type="entry name" value="S100/CaBP7/8-like_CS"/>
</dbReference>
<dbReference type="PANTHER" id="PTHR11639">
    <property type="entry name" value="S100 CALCIUM-BINDING PROTEIN"/>
    <property type="match status" value="1"/>
</dbReference>
<dbReference type="PROSITE" id="PS00018">
    <property type="entry name" value="EF_HAND_1"/>
    <property type="match status" value="1"/>
</dbReference>
<evidence type="ECO:0000256" key="2">
    <source>
        <dbReference type="ARBA" id="ARBA00022723"/>
    </source>
</evidence>
<organism evidence="6 7">
    <name type="scientific">Ranitomeya imitator</name>
    <name type="common">mimic poison frog</name>
    <dbReference type="NCBI Taxonomy" id="111125"/>
    <lineage>
        <taxon>Eukaryota</taxon>
        <taxon>Metazoa</taxon>
        <taxon>Chordata</taxon>
        <taxon>Craniata</taxon>
        <taxon>Vertebrata</taxon>
        <taxon>Euteleostomi</taxon>
        <taxon>Amphibia</taxon>
        <taxon>Batrachia</taxon>
        <taxon>Anura</taxon>
        <taxon>Neobatrachia</taxon>
        <taxon>Hyloidea</taxon>
        <taxon>Dendrobatidae</taxon>
        <taxon>Dendrobatinae</taxon>
        <taxon>Ranitomeya</taxon>
    </lineage>
</organism>
<dbReference type="InterPro" id="IPR018247">
    <property type="entry name" value="EF_Hand_1_Ca_BS"/>
</dbReference>
<evidence type="ECO:0000313" key="6">
    <source>
        <dbReference type="EMBL" id="CAJ0966306.1"/>
    </source>
</evidence>
<dbReference type="CDD" id="cd05026">
    <property type="entry name" value="S-100Z"/>
    <property type="match status" value="1"/>
</dbReference>
<dbReference type="PROSITE" id="PS50222">
    <property type="entry name" value="EF_HAND_2"/>
    <property type="match status" value="1"/>
</dbReference>
<keyword evidence="7" id="KW-1185">Reference proteome</keyword>
<feature type="compositionally biased region" description="Basic residues" evidence="4">
    <location>
        <begin position="26"/>
        <end position="41"/>
    </location>
</feature>
<sequence length="225" mass="25218">MPEEPRLTLPEDTPPLPPHSTEPRRCTKRNRRPTAPTRHKGAAAAAPQHPTLTMQLQYEGVFKGNLSPPKSMVRADKVCLSRSLGVKTRGGRHGMKIGGLGEDLRHPFDRTTAGPTLADKQTLIFIMPTQLEGAMDTMIRIFHHYSGKEGDKYKLNKGELKQLLQSELTDFLACQKDPQLVDKIMNDLDSNKDNEVDFNEFVVLVAALTVACNDFFEEQLRKKGK</sequence>
<evidence type="ECO:0000313" key="7">
    <source>
        <dbReference type="Proteomes" id="UP001176940"/>
    </source>
</evidence>
<keyword evidence="2" id="KW-0479">Metal-binding</keyword>
<dbReference type="PANTHER" id="PTHR11639:SF134">
    <property type="entry name" value="PROTEIN S100-A1-RELATED"/>
    <property type="match status" value="1"/>
</dbReference>
<dbReference type="Proteomes" id="UP001176940">
    <property type="component" value="Unassembled WGS sequence"/>
</dbReference>
<evidence type="ECO:0000256" key="1">
    <source>
        <dbReference type="ARBA" id="ARBA00007323"/>
    </source>
</evidence>
<dbReference type="PROSITE" id="PS00303">
    <property type="entry name" value="S100_CABP"/>
    <property type="match status" value="1"/>
</dbReference>
<dbReference type="SMART" id="SM00054">
    <property type="entry name" value="EFh"/>
    <property type="match status" value="1"/>
</dbReference>
<dbReference type="Pfam" id="PF01023">
    <property type="entry name" value="S_100"/>
    <property type="match status" value="1"/>
</dbReference>